<reference evidence="2 3" key="1">
    <citation type="journal article" date="2024" name="G3 (Bethesda)">
        <title>Genome assembly of Hibiscus sabdariffa L. provides insights into metabolisms of medicinal natural products.</title>
        <authorList>
            <person name="Kim T."/>
        </authorList>
    </citation>
    <scope>NUCLEOTIDE SEQUENCE [LARGE SCALE GENOMIC DNA]</scope>
    <source>
        <strain evidence="2">TK-2024</strain>
        <tissue evidence="2">Old leaves</tissue>
    </source>
</reference>
<comment type="caution">
    <text evidence="2">The sequence shown here is derived from an EMBL/GenBank/DDBJ whole genome shotgun (WGS) entry which is preliminary data.</text>
</comment>
<accession>A0ABR2U5N1</accession>
<name>A0ABR2U5N1_9ROSI</name>
<feature type="compositionally biased region" description="Low complexity" evidence="1">
    <location>
        <begin position="61"/>
        <end position="73"/>
    </location>
</feature>
<evidence type="ECO:0000313" key="2">
    <source>
        <dbReference type="EMBL" id="KAK9044764.1"/>
    </source>
</evidence>
<proteinExistence type="predicted"/>
<organism evidence="2 3">
    <name type="scientific">Hibiscus sabdariffa</name>
    <name type="common">roselle</name>
    <dbReference type="NCBI Taxonomy" id="183260"/>
    <lineage>
        <taxon>Eukaryota</taxon>
        <taxon>Viridiplantae</taxon>
        <taxon>Streptophyta</taxon>
        <taxon>Embryophyta</taxon>
        <taxon>Tracheophyta</taxon>
        <taxon>Spermatophyta</taxon>
        <taxon>Magnoliopsida</taxon>
        <taxon>eudicotyledons</taxon>
        <taxon>Gunneridae</taxon>
        <taxon>Pentapetalae</taxon>
        <taxon>rosids</taxon>
        <taxon>malvids</taxon>
        <taxon>Malvales</taxon>
        <taxon>Malvaceae</taxon>
        <taxon>Malvoideae</taxon>
        <taxon>Hibiscus</taxon>
    </lineage>
</organism>
<feature type="compositionally biased region" description="Basic and acidic residues" evidence="1">
    <location>
        <begin position="42"/>
        <end position="52"/>
    </location>
</feature>
<dbReference type="Proteomes" id="UP001396334">
    <property type="component" value="Unassembled WGS sequence"/>
</dbReference>
<protein>
    <submittedName>
        <fullName evidence="2">Uncharacterized protein</fullName>
    </submittedName>
</protein>
<dbReference type="EMBL" id="JBBPBN010000002">
    <property type="protein sequence ID" value="KAK9044764.1"/>
    <property type="molecule type" value="Genomic_DNA"/>
</dbReference>
<feature type="region of interest" description="Disordered" evidence="1">
    <location>
        <begin position="25"/>
        <end position="73"/>
    </location>
</feature>
<sequence length="73" mass="7795">MSRQLTASLPTMPRQPDASLHIVHGDSIATPVPLADPSQQDVSHDLPQRHVSPDLPQQDVSATTSSSSESKVL</sequence>
<evidence type="ECO:0000313" key="3">
    <source>
        <dbReference type="Proteomes" id="UP001396334"/>
    </source>
</evidence>
<evidence type="ECO:0000256" key="1">
    <source>
        <dbReference type="SAM" id="MobiDB-lite"/>
    </source>
</evidence>
<gene>
    <name evidence="2" type="ORF">V6N11_058656</name>
</gene>
<keyword evidence="3" id="KW-1185">Reference proteome</keyword>